<feature type="transmembrane region" description="Helical" evidence="1">
    <location>
        <begin position="130"/>
        <end position="149"/>
    </location>
</feature>
<protein>
    <submittedName>
        <fullName evidence="2">Uncharacterized protein</fullName>
    </submittedName>
</protein>
<keyword evidence="1" id="KW-0812">Transmembrane</keyword>
<keyword evidence="1" id="KW-0472">Membrane</keyword>
<evidence type="ECO:0000313" key="3">
    <source>
        <dbReference type="Proteomes" id="UP001175271"/>
    </source>
</evidence>
<keyword evidence="1" id="KW-1133">Transmembrane helix</keyword>
<feature type="transmembrane region" description="Helical" evidence="1">
    <location>
        <begin position="161"/>
        <end position="181"/>
    </location>
</feature>
<dbReference type="AlphaFoldDB" id="A0AA39LET1"/>
<evidence type="ECO:0000256" key="1">
    <source>
        <dbReference type="SAM" id="Phobius"/>
    </source>
</evidence>
<feature type="transmembrane region" description="Helical" evidence="1">
    <location>
        <begin position="71"/>
        <end position="93"/>
    </location>
</feature>
<dbReference type="Proteomes" id="UP001175271">
    <property type="component" value="Unassembled WGS sequence"/>
</dbReference>
<proteinExistence type="predicted"/>
<feature type="transmembrane region" description="Helical" evidence="1">
    <location>
        <begin position="12"/>
        <end position="34"/>
    </location>
</feature>
<name>A0AA39LET1_9BILA</name>
<comment type="caution">
    <text evidence="2">The sequence shown here is derived from an EMBL/GenBank/DDBJ whole genome shotgun (WGS) entry which is preliminary data.</text>
</comment>
<dbReference type="EMBL" id="JAUCMV010000005">
    <property type="protein sequence ID" value="KAK0394520.1"/>
    <property type="molecule type" value="Genomic_DNA"/>
</dbReference>
<keyword evidence="3" id="KW-1185">Reference proteome</keyword>
<reference evidence="2" key="1">
    <citation type="submission" date="2023-06" db="EMBL/GenBank/DDBJ databases">
        <title>Genomic analysis of the entomopathogenic nematode Steinernema hermaphroditum.</title>
        <authorList>
            <person name="Schwarz E.M."/>
            <person name="Heppert J.K."/>
            <person name="Baniya A."/>
            <person name="Schwartz H.T."/>
            <person name="Tan C.-H."/>
            <person name="Antoshechkin I."/>
            <person name="Sternberg P.W."/>
            <person name="Goodrich-Blair H."/>
            <person name="Dillman A.R."/>
        </authorList>
    </citation>
    <scope>NUCLEOTIDE SEQUENCE</scope>
    <source>
        <strain evidence="2">PS9179</strain>
        <tissue evidence="2">Whole animal</tissue>
    </source>
</reference>
<organism evidence="2 3">
    <name type="scientific">Steinernema hermaphroditum</name>
    <dbReference type="NCBI Taxonomy" id="289476"/>
    <lineage>
        <taxon>Eukaryota</taxon>
        <taxon>Metazoa</taxon>
        <taxon>Ecdysozoa</taxon>
        <taxon>Nematoda</taxon>
        <taxon>Chromadorea</taxon>
        <taxon>Rhabditida</taxon>
        <taxon>Tylenchina</taxon>
        <taxon>Panagrolaimomorpha</taxon>
        <taxon>Strongyloidoidea</taxon>
        <taxon>Steinernematidae</taxon>
        <taxon>Steinernema</taxon>
    </lineage>
</organism>
<evidence type="ECO:0000313" key="2">
    <source>
        <dbReference type="EMBL" id="KAK0394520.1"/>
    </source>
</evidence>
<gene>
    <name evidence="2" type="ORF">QR680_000787</name>
</gene>
<sequence>MVLFFLHGDRRLLWCVPLLYYPLLVSISLSYAIFEWQRGETFSTLAGPGLHMVFVGCKLTNMHKKDKESGYLENLLFSMVFLPIVFQLVLLYVSGVCSYLTQYCVLKSLDITELTLCKEHVTCDRVFRGMATGFLVGASTTLSAVLTYLSNNVESTKERRVKYLLAFMPCLNVLLRAPIVWNVNIGLVYNDFKGFFCDVFVLALYTLLSSQLQECKSKEERLIKSEMLELEIVKRMQLTTATDLPKSSVMCNP</sequence>
<accession>A0AA39LET1</accession>